<feature type="domain" description="Alpha/beta hydrolase fold-3" evidence="3">
    <location>
        <begin position="69"/>
        <end position="269"/>
    </location>
</feature>
<evidence type="ECO:0000256" key="2">
    <source>
        <dbReference type="ARBA" id="ARBA00022801"/>
    </source>
</evidence>
<sequence>MNKQLQKARNFFKENLPDMSISPQEVRVAAEKMYAKLPVADDIIVQAIEIDGMKAEWTISPGAKEERVLLYLHGGGFIFGSPATHRGEVSEIGRAAKARTLTIDYRLAPEHTFPAPIEDAVKAYVWLLDQGIKPENITLAGESAGGSMTATLMISLRDSGIPLPAAAVLISPWIDMGQSGESYISKEGIDPINTKESCKYLATTYLNGVDPKAPYASPIYAPLHGLSPMYIMVGGAEVMLTEALTFANKAAYEGANVRLEVWPQMIHNWPLWHSFLPEGKEAIKKAGAFMDEYLSK</sequence>
<evidence type="ECO:0000256" key="1">
    <source>
        <dbReference type="ARBA" id="ARBA00010515"/>
    </source>
</evidence>
<comment type="caution">
    <text evidence="4">The sequence shown here is derived from an EMBL/GenBank/DDBJ whole genome shotgun (WGS) entry which is preliminary data.</text>
</comment>
<reference evidence="4 5" key="1">
    <citation type="submission" date="2020-05" db="EMBL/GenBank/DDBJ databases">
        <title>Complete genome of Clostridium estertheticum subspecies estertheticum, isolated from Vacuum packed lamb meat from New Zealand imported to Switzerland.</title>
        <authorList>
            <person name="Wambui J."/>
            <person name="Stevens M.J.A."/>
            <person name="Stephan R."/>
        </authorList>
    </citation>
    <scope>NUCLEOTIDE SEQUENCE [LARGE SCALE GENOMIC DNA]</scope>
    <source>
        <strain evidence="4 5">CEST001</strain>
    </source>
</reference>
<protein>
    <submittedName>
        <fullName evidence="4">Alpha/beta hydrolase</fullName>
    </submittedName>
</protein>
<dbReference type="GO" id="GO:0004806">
    <property type="term" value="F:triacylglycerol lipase activity"/>
    <property type="evidence" value="ECO:0007669"/>
    <property type="project" value="TreeGrafter"/>
</dbReference>
<dbReference type="InterPro" id="IPR013094">
    <property type="entry name" value="AB_hydrolase_3"/>
</dbReference>
<dbReference type="InterPro" id="IPR029058">
    <property type="entry name" value="AB_hydrolase_fold"/>
</dbReference>
<dbReference type="Pfam" id="PF07859">
    <property type="entry name" value="Abhydrolase_3"/>
    <property type="match status" value="1"/>
</dbReference>
<dbReference type="AlphaFoldDB" id="A0A7Y3WUX5"/>
<evidence type="ECO:0000313" key="4">
    <source>
        <dbReference type="EMBL" id="NNU78616.1"/>
    </source>
</evidence>
<dbReference type="SUPFAM" id="SSF53474">
    <property type="entry name" value="alpha/beta-Hydrolases"/>
    <property type="match status" value="1"/>
</dbReference>
<evidence type="ECO:0000313" key="5">
    <source>
        <dbReference type="Proteomes" id="UP000531659"/>
    </source>
</evidence>
<dbReference type="InterPro" id="IPR050300">
    <property type="entry name" value="GDXG_lipolytic_enzyme"/>
</dbReference>
<comment type="similarity">
    <text evidence="1">Belongs to the 'GDXG' lipolytic enzyme family.</text>
</comment>
<gene>
    <name evidence="4" type="ORF">HLQ16_22260</name>
</gene>
<dbReference type="PROSITE" id="PS01173">
    <property type="entry name" value="LIPASE_GDXG_HIS"/>
    <property type="match status" value="1"/>
</dbReference>
<dbReference type="PANTHER" id="PTHR48081">
    <property type="entry name" value="AB HYDROLASE SUPERFAMILY PROTEIN C4A8.06C"/>
    <property type="match status" value="1"/>
</dbReference>
<dbReference type="RefSeq" id="WP_171299162.1">
    <property type="nucleotide sequence ID" value="NZ_CP077624.1"/>
</dbReference>
<proteinExistence type="inferred from homology"/>
<dbReference type="Proteomes" id="UP000531659">
    <property type="component" value="Unassembled WGS sequence"/>
</dbReference>
<accession>A0A7Y3WUX5</accession>
<name>A0A7Y3WUX5_9CLOT</name>
<keyword evidence="2 4" id="KW-0378">Hydrolase</keyword>
<dbReference type="PANTHER" id="PTHR48081:SF30">
    <property type="entry name" value="ACETYL-HYDROLASE LIPR-RELATED"/>
    <property type="match status" value="1"/>
</dbReference>
<evidence type="ECO:0000259" key="3">
    <source>
        <dbReference type="Pfam" id="PF07859"/>
    </source>
</evidence>
<dbReference type="EMBL" id="JABEYB010000028">
    <property type="protein sequence ID" value="NNU78616.1"/>
    <property type="molecule type" value="Genomic_DNA"/>
</dbReference>
<dbReference type="Gene3D" id="3.40.50.1820">
    <property type="entry name" value="alpha/beta hydrolase"/>
    <property type="match status" value="1"/>
</dbReference>
<dbReference type="InterPro" id="IPR002168">
    <property type="entry name" value="Lipase_GDXG_HIS_AS"/>
</dbReference>
<organism evidence="4 5">
    <name type="scientific">Clostridium estertheticum</name>
    <dbReference type="NCBI Taxonomy" id="238834"/>
    <lineage>
        <taxon>Bacteria</taxon>
        <taxon>Bacillati</taxon>
        <taxon>Bacillota</taxon>
        <taxon>Clostridia</taxon>
        <taxon>Eubacteriales</taxon>
        <taxon>Clostridiaceae</taxon>
        <taxon>Clostridium</taxon>
    </lineage>
</organism>